<evidence type="ECO:0000256" key="2">
    <source>
        <dbReference type="SAM" id="SignalP"/>
    </source>
</evidence>
<reference evidence="4 7" key="2">
    <citation type="submission" date="2020-08" db="EMBL/GenBank/DDBJ databases">
        <title>Genomic Encyclopedia of Type Strains, Phase IV (KMG-IV): sequencing the most valuable type-strain genomes for metagenomic binning, comparative biology and taxonomic classification.</title>
        <authorList>
            <person name="Goeker M."/>
        </authorList>
    </citation>
    <scope>NUCLEOTIDE SEQUENCE [LARGE SCALE GENOMIC DNA]</scope>
    <source>
        <strain evidence="4 7">DSM 12027</strain>
    </source>
</reference>
<evidence type="ECO:0000313" key="5">
    <source>
        <dbReference type="EMBL" id="TNM71767.1"/>
    </source>
</evidence>
<dbReference type="Proteomes" id="UP000629870">
    <property type="component" value="Unassembled WGS sequence"/>
</dbReference>
<gene>
    <name evidence="5" type="ORF">FHR04_07455</name>
    <name evidence="4" type="ORF">HNQ04_000025</name>
</gene>
<proteinExistence type="predicted"/>
<feature type="region of interest" description="Disordered" evidence="1">
    <location>
        <begin position="32"/>
        <end position="92"/>
    </location>
</feature>
<evidence type="ECO:0000313" key="7">
    <source>
        <dbReference type="Proteomes" id="UP000629870"/>
    </source>
</evidence>
<protein>
    <submittedName>
        <fullName evidence="5">OstA family protein</fullName>
    </submittedName>
</protein>
<feature type="chain" id="PRO_5022978020" evidence="2">
    <location>
        <begin position="28"/>
        <end position="386"/>
    </location>
</feature>
<comment type="caution">
    <text evidence="5">The sequence shown here is derived from an EMBL/GenBank/DDBJ whole genome shotgun (WGS) entry which is preliminary data.</text>
</comment>
<dbReference type="Gene3D" id="2.60.450.10">
    <property type="entry name" value="Lipopolysaccharide (LPS) transport protein A like domain"/>
    <property type="match status" value="1"/>
</dbReference>
<evidence type="ECO:0000313" key="4">
    <source>
        <dbReference type="EMBL" id="MBB6014801.1"/>
    </source>
</evidence>
<dbReference type="AlphaFoldDB" id="A0A5C4Y7I5"/>
<name>A0A5C4Y7I5_9DEIO</name>
<dbReference type="Proteomes" id="UP000313988">
    <property type="component" value="Unassembled WGS sequence"/>
</dbReference>
<dbReference type="InterPro" id="IPR005653">
    <property type="entry name" value="OstA-like_N"/>
</dbReference>
<feature type="domain" description="Organic solvent tolerance-like N-terminal" evidence="3">
    <location>
        <begin position="199"/>
        <end position="280"/>
    </location>
</feature>
<feature type="region of interest" description="Disordered" evidence="1">
    <location>
        <begin position="330"/>
        <end position="386"/>
    </location>
</feature>
<dbReference type="EMBL" id="JACHEW010000001">
    <property type="protein sequence ID" value="MBB6014801.1"/>
    <property type="molecule type" value="Genomic_DNA"/>
</dbReference>
<feature type="signal peptide" evidence="2">
    <location>
        <begin position="1"/>
        <end position="27"/>
    </location>
</feature>
<feature type="compositionally biased region" description="Low complexity" evidence="1">
    <location>
        <begin position="369"/>
        <end position="379"/>
    </location>
</feature>
<keyword evidence="7" id="KW-1185">Reference proteome</keyword>
<feature type="compositionally biased region" description="Low complexity" evidence="1">
    <location>
        <begin position="40"/>
        <end position="58"/>
    </location>
</feature>
<evidence type="ECO:0000256" key="1">
    <source>
        <dbReference type="SAM" id="MobiDB-lite"/>
    </source>
</evidence>
<evidence type="ECO:0000259" key="3">
    <source>
        <dbReference type="Pfam" id="PF03968"/>
    </source>
</evidence>
<feature type="compositionally biased region" description="Low complexity" evidence="1">
    <location>
        <begin position="343"/>
        <end position="352"/>
    </location>
</feature>
<dbReference type="Pfam" id="PF03968">
    <property type="entry name" value="LptD_N"/>
    <property type="match status" value="1"/>
</dbReference>
<accession>A0A5C4Y7I5</accession>
<feature type="compositionally biased region" description="Basic and acidic residues" evidence="1">
    <location>
        <begin position="150"/>
        <end position="160"/>
    </location>
</feature>
<dbReference type="RefSeq" id="WP_139402092.1">
    <property type="nucleotide sequence ID" value="NZ_JACHEW010000001.1"/>
</dbReference>
<feature type="region of interest" description="Disordered" evidence="1">
    <location>
        <begin position="146"/>
        <end position="178"/>
    </location>
</feature>
<feature type="compositionally biased region" description="Basic and acidic residues" evidence="1">
    <location>
        <begin position="74"/>
        <end position="87"/>
    </location>
</feature>
<keyword evidence="2" id="KW-0732">Signal</keyword>
<reference evidence="5 6" key="1">
    <citation type="submission" date="2019-06" db="EMBL/GenBank/DDBJ databases">
        <title>Genome sequence of Deinococcus radiopugnans ATCC 19172.</title>
        <authorList>
            <person name="Maclea K.S."/>
            <person name="Maynard C.R."/>
        </authorList>
    </citation>
    <scope>NUCLEOTIDE SEQUENCE [LARGE SCALE GENOMIC DNA]</scope>
    <source>
        <strain evidence="5 6">ATCC 19172</strain>
    </source>
</reference>
<sequence>MQRSGFARGLVTLALTVGAALPVWVLAQDAAPAQPPASPVAPATPAVPDQSAPPATETPTEEVEPGAETSSLELVRKSDTDGQERRIRIVRTGSSDETGIFALCSPQEADPEDAPTLAVFSETGPGGVRITIDKNVIRVPLAVVTQQQPKDGEDGSDGRVEASAGTARFLNPDEVPPDATDRLTRCEVQATPKPAPDTVFVTQGKTELKGQKLVYDETDGIARIEGPVTFRRANETDPLTGSSERIEVNVDEEKTTLVGNVVLNSEGGRVSRAGRVEYDDAANLARLIGTPEQPAVSVKGGDTLRAGMILYDLDRNEVYAVKAEGGTITGEFVEGDTPGGGATTAPATAPTARPLPPSTPSETSDPDTDPNASPLGPTGPALPPTP</sequence>
<dbReference type="OrthoDB" id="63194at2"/>
<evidence type="ECO:0000313" key="6">
    <source>
        <dbReference type="Proteomes" id="UP000313988"/>
    </source>
</evidence>
<organism evidence="5 6">
    <name type="scientific">Deinococcus radiopugnans ATCC 19172</name>
    <dbReference type="NCBI Taxonomy" id="585398"/>
    <lineage>
        <taxon>Bacteria</taxon>
        <taxon>Thermotogati</taxon>
        <taxon>Deinococcota</taxon>
        <taxon>Deinococci</taxon>
        <taxon>Deinococcales</taxon>
        <taxon>Deinococcaceae</taxon>
        <taxon>Deinococcus</taxon>
    </lineage>
</organism>
<dbReference type="EMBL" id="VDMO01000006">
    <property type="protein sequence ID" value="TNM71767.1"/>
    <property type="molecule type" value="Genomic_DNA"/>
</dbReference>